<gene>
    <name evidence="3" type="ORF">DFH94DRAFT_685318</name>
</gene>
<feature type="compositionally biased region" description="Basic and acidic residues" evidence="1">
    <location>
        <begin position="246"/>
        <end position="255"/>
    </location>
</feature>
<dbReference type="Proteomes" id="UP000759537">
    <property type="component" value="Unassembled WGS sequence"/>
</dbReference>
<dbReference type="InterPro" id="IPR045341">
    <property type="entry name" value="DUF6532"/>
</dbReference>
<dbReference type="OrthoDB" id="3268768at2759"/>
<evidence type="ECO:0000256" key="1">
    <source>
        <dbReference type="SAM" id="MobiDB-lite"/>
    </source>
</evidence>
<name>A0A9P5MQW8_9AGAM</name>
<feature type="region of interest" description="Disordered" evidence="1">
    <location>
        <begin position="228"/>
        <end position="267"/>
    </location>
</feature>
<dbReference type="AlphaFoldDB" id="A0A9P5MQW8"/>
<feature type="domain" description="DUF6532" evidence="2">
    <location>
        <begin position="21"/>
        <end position="203"/>
    </location>
</feature>
<evidence type="ECO:0000313" key="4">
    <source>
        <dbReference type="Proteomes" id="UP000759537"/>
    </source>
</evidence>
<evidence type="ECO:0000259" key="2">
    <source>
        <dbReference type="Pfam" id="PF20149"/>
    </source>
</evidence>
<evidence type="ECO:0000313" key="3">
    <source>
        <dbReference type="EMBL" id="KAF8469362.1"/>
    </source>
</evidence>
<keyword evidence="4" id="KW-1185">Reference proteome</keyword>
<organism evidence="3 4">
    <name type="scientific">Russula ochroleuca</name>
    <dbReference type="NCBI Taxonomy" id="152965"/>
    <lineage>
        <taxon>Eukaryota</taxon>
        <taxon>Fungi</taxon>
        <taxon>Dikarya</taxon>
        <taxon>Basidiomycota</taxon>
        <taxon>Agaricomycotina</taxon>
        <taxon>Agaricomycetes</taxon>
        <taxon>Russulales</taxon>
        <taxon>Russulaceae</taxon>
        <taxon>Russula</taxon>
    </lineage>
</organism>
<dbReference type="EMBL" id="WHVB01000028">
    <property type="protein sequence ID" value="KAF8469362.1"/>
    <property type="molecule type" value="Genomic_DNA"/>
</dbReference>
<sequence>MTMPSSPRIRCERTAVPSSPHIQCVDAFPDEVKQTQWAKATWQAACDEVGEHYECLTHMIRLITGQGSWARGFMKDVVHKNFKAFKFKEGSSEEIKRYNQDLQQSLLQDNAFHHKNQEDVTGFSEHHIVMATIQDALFEDSKSFGVKFSRYFNPISINLLALVFTMIEFLINEWSTGEHKKATSRSRVHSETFEAHYLRTEQWCDLEPTVTMNIQKRMFRTLMKKAGALDQEDGRGGRGPTGMTESMKERAKEALAGRTGETDDEDE</sequence>
<protein>
    <recommendedName>
        <fullName evidence="2">DUF6532 domain-containing protein</fullName>
    </recommendedName>
</protein>
<reference evidence="3" key="1">
    <citation type="submission" date="2019-10" db="EMBL/GenBank/DDBJ databases">
        <authorList>
            <consortium name="DOE Joint Genome Institute"/>
            <person name="Kuo A."/>
            <person name="Miyauchi S."/>
            <person name="Kiss E."/>
            <person name="Drula E."/>
            <person name="Kohler A."/>
            <person name="Sanchez-Garcia M."/>
            <person name="Andreopoulos B."/>
            <person name="Barry K.W."/>
            <person name="Bonito G."/>
            <person name="Buee M."/>
            <person name="Carver A."/>
            <person name="Chen C."/>
            <person name="Cichocki N."/>
            <person name="Clum A."/>
            <person name="Culley D."/>
            <person name="Crous P.W."/>
            <person name="Fauchery L."/>
            <person name="Girlanda M."/>
            <person name="Hayes R."/>
            <person name="Keri Z."/>
            <person name="LaButti K."/>
            <person name="Lipzen A."/>
            <person name="Lombard V."/>
            <person name="Magnuson J."/>
            <person name="Maillard F."/>
            <person name="Morin E."/>
            <person name="Murat C."/>
            <person name="Nolan M."/>
            <person name="Ohm R."/>
            <person name="Pangilinan J."/>
            <person name="Pereira M."/>
            <person name="Perotto S."/>
            <person name="Peter M."/>
            <person name="Riley R."/>
            <person name="Sitrit Y."/>
            <person name="Stielow B."/>
            <person name="Szollosi G."/>
            <person name="Zifcakova L."/>
            <person name="Stursova M."/>
            <person name="Spatafora J.W."/>
            <person name="Tedersoo L."/>
            <person name="Vaario L.-M."/>
            <person name="Yamada A."/>
            <person name="Yan M."/>
            <person name="Wang P."/>
            <person name="Xu J."/>
            <person name="Bruns T."/>
            <person name="Baldrian P."/>
            <person name="Vilgalys R."/>
            <person name="Henrissat B."/>
            <person name="Grigoriev I.V."/>
            <person name="Hibbett D."/>
            <person name="Nagy L.G."/>
            <person name="Martin F.M."/>
        </authorList>
    </citation>
    <scope>NUCLEOTIDE SEQUENCE</scope>
    <source>
        <strain evidence="3">Prilba</strain>
    </source>
</reference>
<proteinExistence type="predicted"/>
<comment type="caution">
    <text evidence="3">The sequence shown here is derived from an EMBL/GenBank/DDBJ whole genome shotgun (WGS) entry which is preliminary data.</text>
</comment>
<accession>A0A9P5MQW8</accession>
<reference evidence="3" key="2">
    <citation type="journal article" date="2020" name="Nat. Commun.">
        <title>Large-scale genome sequencing of mycorrhizal fungi provides insights into the early evolution of symbiotic traits.</title>
        <authorList>
            <person name="Miyauchi S."/>
            <person name="Kiss E."/>
            <person name="Kuo A."/>
            <person name="Drula E."/>
            <person name="Kohler A."/>
            <person name="Sanchez-Garcia M."/>
            <person name="Morin E."/>
            <person name="Andreopoulos B."/>
            <person name="Barry K.W."/>
            <person name="Bonito G."/>
            <person name="Buee M."/>
            <person name="Carver A."/>
            <person name="Chen C."/>
            <person name="Cichocki N."/>
            <person name="Clum A."/>
            <person name="Culley D."/>
            <person name="Crous P.W."/>
            <person name="Fauchery L."/>
            <person name="Girlanda M."/>
            <person name="Hayes R.D."/>
            <person name="Keri Z."/>
            <person name="LaButti K."/>
            <person name="Lipzen A."/>
            <person name="Lombard V."/>
            <person name="Magnuson J."/>
            <person name="Maillard F."/>
            <person name="Murat C."/>
            <person name="Nolan M."/>
            <person name="Ohm R.A."/>
            <person name="Pangilinan J."/>
            <person name="Pereira M.F."/>
            <person name="Perotto S."/>
            <person name="Peter M."/>
            <person name="Pfister S."/>
            <person name="Riley R."/>
            <person name="Sitrit Y."/>
            <person name="Stielow J.B."/>
            <person name="Szollosi G."/>
            <person name="Zifcakova L."/>
            <person name="Stursova M."/>
            <person name="Spatafora J.W."/>
            <person name="Tedersoo L."/>
            <person name="Vaario L.M."/>
            <person name="Yamada A."/>
            <person name="Yan M."/>
            <person name="Wang P."/>
            <person name="Xu J."/>
            <person name="Bruns T."/>
            <person name="Baldrian P."/>
            <person name="Vilgalys R."/>
            <person name="Dunand C."/>
            <person name="Henrissat B."/>
            <person name="Grigoriev I.V."/>
            <person name="Hibbett D."/>
            <person name="Nagy L.G."/>
            <person name="Martin F.M."/>
        </authorList>
    </citation>
    <scope>NUCLEOTIDE SEQUENCE</scope>
    <source>
        <strain evidence="3">Prilba</strain>
    </source>
</reference>
<dbReference type="Pfam" id="PF20149">
    <property type="entry name" value="DUF6532"/>
    <property type="match status" value="1"/>
</dbReference>